<dbReference type="EMBL" id="JARCJK010000001">
    <property type="protein sequence ID" value="MDE4164727.1"/>
    <property type="molecule type" value="Genomic_DNA"/>
</dbReference>
<gene>
    <name evidence="3" type="ORF">JL2886_00209</name>
    <name evidence="4" type="ORF">PXK24_03425</name>
</gene>
<keyword evidence="5" id="KW-1185">Reference proteome</keyword>
<dbReference type="PATRIC" id="fig|60890.4.peg.199"/>
<proteinExistence type="predicted"/>
<name>A0A1B0ZLV9_9RHOB</name>
<evidence type="ECO:0000313" key="6">
    <source>
        <dbReference type="Proteomes" id="UP001218364"/>
    </source>
</evidence>
<feature type="chain" id="PRO_5044369932" evidence="1">
    <location>
        <begin position="32"/>
        <end position="283"/>
    </location>
</feature>
<organism evidence="3 5">
    <name type="scientific">Phaeobacter gallaeciensis</name>
    <dbReference type="NCBI Taxonomy" id="60890"/>
    <lineage>
        <taxon>Bacteria</taxon>
        <taxon>Pseudomonadati</taxon>
        <taxon>Pseudomonadota</taxon>
        <taxon>Alphaproteobacteria</taxon>
        <taxon>Rhodobacterales</taxon>
        <taxon>Roseobacteraceae</taxon>
        <taxon>Phaeobacter</taxon>
    </lineage>
</organism>
<reference evidence="4 6" key="2">
    <citation type="submission" date="2023-02" db="EMBL/GenBank/DDBJ databases">
        <title>Population genomics of bacteria associated with diatom.</title>
        <authorList>
            <person name="Xie J."/>
            <person name="Wang H."/>
        </authorList>
    </citation>
    <scope>NUCLEOTIDE SEQUENCE [LARGE SCALE GENOMIC DNA]</scope>
    <source>
        <strain evidence="4 6">PT47_8</strain>
    </source>
</reference>
<evidence type="ECO:0000313" key="3">
    <source>
        <dbReference type="EMBL" id="ANP35143.1"/>
    </source>
</evidence>
<evidence type="ECO:0000256" key="1">
    <source>
        <dbReference type="SAM" id="SignalP"/>
    </source>
</evidence>
<protein>
    <submittedName>
        <fullName evidence="4">DUF2059 domain-containing protein</fullName>
    </submittedName>
</protein>
<reference evidence="3 5" key="1">
    <citation type="submission" date="2016-04" db="EMBL/GenBank/DDBJ databases">
        <authorList>
            <person name="Evans L.H."/>
            <person name="Alamgir A."/>
            <person name="Owens N."/>
            <person name="Weber N.D."/>
            <person name="Virtaneva K."/>
            <person name="Barbian K."/>
            <person name="Babar A."/>
            <person name="Rosenke K."/>
        </authorList>
    </citation>
    <scope>NUCLEOTIDE SEQUENCE [LARGE SCALE GENOMIC DNA]</scope>
    <source>
        <strain evidence="3 5">JL2886</strain>
    </source>
</reference>
<sequence length="283" mass="30645">MTHSLLKPLASLCAALFIGVFASGLLSPARAADRAEVTAFLEVTGFDVALDSIALSAESAPEMLGLEAGDFGQEWTRLAARVFDTDRMRALALDILVETLDDAALDHAAAFYASDLGQRLVAAENAAHMVEDDETKQIAGQRIIADLVQDGADRLALLQRMTKAVDAADTGVKAIQQIQFRFLMAASAAGVIDLQLDADGLRAWQQEQAPGMRMALRASSMASSAYAYQDFSDEEVRSYVRALETPLMQEVYELLNAVQYEITANRFEALAYQMKGLGQGEDI</sequence>
<dbReference type="EMBL" id="CP015124">
    <property type="protein sequence ID" value="ANP35143.1"/>
    <property type="molecule type" value="Genomic_DNA"/>
</dbReference>
<evidence type="ECO:0000313" key="4">
    <source>
        <dbReference type="EMBL" id="MDE4164727.1"/>
    </source>
</evidence>
<dbReference type="RefSeq" id="WP_065270311.1">
    <property type="nucleotide sequence ID" value="NZ_CP015124.1"/>
</dbReference>
<keyword evidence="1" id="KW-0732">Signal</keyword>
<dbReference type="OrthoDB" id="7830101at2"/>
<dbReference type="InterPro" id="IPR018637">
    <property type="entry name" value="DUF2059"/>
</dbReference>
<dbReference type="Pfam" id="PF09832">
    <property type="entry name" value="DUF2059"/>
    <property type="match status" value="1"/>
</dbReference>
<evidence type="ECO:0000313" key="5">
    <source>
        <dbReference type="Proteomes" id="UP000092565"/>
    </source>
</evidence>
<dbReference type="Proteomes" id="UP001218364">
    <property type="component" value="Unassembled WGS sequence"/>
</dbReference>
<dbReference type="Proteomes" id="UP000092565">
    <property type="component" value="Chromosome"/>
</dbReference>
<evidence type="ECO:0000259" key="2">
    <source>
        <dbReference type="Pfam" id="PF09832"/>
    </source>
</evidence>
<feature type="domain" description="DUF2059" evidence="2">
    <location>
        <begin position="86"/>
        <end position="145"/>
    </location>
</feature>
<accession>A0A1B0ZLV9</accession>
<dbReference type="AlphaFoldDB" id="A0A1B0ZLV9"/>
<feature type="signal peptide" evidence="1">
    <location>
        <begin position="1"/>
        <end position="31"/>
    </location>
</feature>